<dbReference type="EMBL" id="FPBV01000009">
    <property type="protein sequence ID" value="SFU82337.1"/>
    <property type="molecule type" value="Genomic_DNA"/>
</dbReference>
<organism evidence="2 3">
    <name type="scientific">Alicyclobacillus macrosporangiidus</name>
    <dbReference type="NCBI Taxonomy" id="392015"/>
    <lineage>
        <taxon>Bacteria</taxon>
        <taxon>Bacillati</taxon>
        <taxon>Bacillota</taxon>
        <taxon>Bacilli</taxon>
        <taxon>Bacillales</taxon>
        <taxon>Alicyclobacillaceae</taxon>
        <taxon>Alicyclobacillus</taxon>
    </lineage>
</organism>
<evidence type="ECO:0000313" key="2">
    <source>
        <dbReference type="EMBL" id="SFU82337.1"/>
    </source>
</evidence>
<keyword evidence="3" id="KW-1185">Reference proteome</keyword>
<sequence length="112" mass="12177">MDEHRQVSNETHVTRSVNSGRYDPGPMVESGAPNAELATVQAQRDDLMPEEFPDGPYGAATHPDGLGKSGPWRPGQASVSPHWDANPVFSDRKRPRREPPHNAPSGSIEGQN</sequence>
<accession>A0A1I7JAU6</accession>
<feature type="region of interest" description="Disordered" evidence="1">
    <location>
        <begin position="1"/>
        <end position="32"/>
    </location>
</feature>
<feature type="compositionally biased region" description="Polar residues" evidence="1">
    <location>
        <begin position="8"/>
        <end position="19"/>
    </location>
</feature>
<dbReference type="STRING" id="392015.SAMN05421543_10963"/>
<gene>
    <name evidence="2" type="ORF">SAMN05421543_10963</name>
</gene>
<feature type="region of interest" description="Disordered" evidence="1">
    <location>
        <begin position="48"/>
        <end position="112"/>
    </location>
</feature>
<dbReference type="AlphaFoldDB" id="A0A1I7JAU6"/>
<name>A0A1I7JAU6_9BACL</name>
<evidence type="ECO:0000313" key="3">
    <source>
        <dbReference type="Proteomes" id="UP000183508"/>
    </source>
</evidence>
<dbReference type="RefSeq" id="WP_139234651.1">
    <property type="nucleotide sequence ID" value="NZ_FPBV01000009.1"/>
</dbReference>
<reference evidence="3" key="1">
    <citation type="submission" date="2016-10" db="EMBL/GenBank/DDBJ databases">
        <authorList>
            <person name="Varghese N."/>
        </authorList>
    </citation>
    <scope>NUCLEOTIDE SEQUENCE [LARGE SCALE GENOMIC DNA]</scope>
    <source>
        <strain evidence="3">DSM 17980</strain>
    </source>
</reference>
<dbReference type="OrthoDB" id="2376226at2"/>
<proteinExistence type="predicted"/>
<evidence type="ECO:0000256" key="1">
    <source>
        <dbReference type="SAM" id="MobiDB-lite"/>
    </source>
</evidence>
<protein>
    <submittedName>
        <fullName evidence="2">Uncharacterized protein</fullName>
    </submittedName>
</protein>
<dbReference type="Proteomes" id="UP000183508">
    <property type="component" value="Unassembled WGS sequence"/>
</dbReference>